<evidence type="ECO:0000256" key="1">
    <source>
        <dbReference type="ARBA" id="ARBA00004571"/>
    </source>
</evidence>
<evidence type="ECO:0000256" key="2">
    <source>
        <dbReference type="ARBA" id="ARBA00022448"/>
    </source>
</evidence>
<dbReference type="InterPro" id="IPR036942">
    <property type="entry name" value="Beta-barrel_TonB_sf"/>
</dbReference>
<comment type="caution">
    <text evidence="16">The sequence shown here is derived from an EMBL/GenBank/DDBJ whole genome shotgun (WGS) entry which is preliminary data.</text>
</comment>
<keyword evidence="13" id="KW-0732">Signal</keyword>
<evidence type="ECO:0000256" key="6">
    <source>
        <dbReference type="ARBA" id="ARBA00023004"/>
    </source>
</evidence>
<feature type="domain" description="TonB-dependent receptor-like beta-barrel" evidence="14">
    <location>
        <begin position="414"/>
        <end position="785"/>
    </location>
</feature>
<keyword evidence="4" id="KW-0410">Iron transport</keyword>
<dbReference type="AlphaFoldDB" id="A0A7X1FTS5"/>
<keyword evidence="5 11" id="KW-0812">Transmembrane</keyword>
<feature type="domain" description="TonB-dependent receptor plug" evidence="15">
    <location>
        <begin position="57"/>
        <end position="165"/>
    </location>
</feature>
<dbReference type="GO" id="GO:0009279">
    <property type="term" value="C:cell outer membrane"/>
    <property type="evidence" value="ECO:0007669"/>
    <property type="project" value="UniProtKB-SubCell"/>
</dbReference>
<reference evidence="16 17" key="1">
    <citation type="submission" date="2020-08" db="EMBL/GenBank/DDBJ databases">
        <title>The genome sequence of type strain Novosphingobium flavum NBRC 111647.</title>
        <authorList>
            <person name="Liu Y."/>
        </authorList>
    </citation>
    <scope>NUCLEOTIDE SEQUENCE [LARGE SCALE GENOMIC DNA]</scope>
    <source>
        <strain evidence="16 17">NBRC 111647</strain>
    </source>
</reference>
<evidence type="ECO:0000256" key="9">
    <source>
        <dbReference type="ARBA" id="ARBA00023136"/>
    </source>
</evidence>
<evidence type="ECO:0000256" key="4">
    <source>
        <dbReference type="ARBA" id="ARBA00022496"/>
    </source>
</evidence>
<dbReference type="InterPro" id="IPR012910">
    <property type="entry name" value="Plug_dom"/>
</dbReference>
<keyword evidence="9 11" id="KW-0472">Membrane</keyword>
<dbReference type="PANTHER" id="PTHR32552">
    <property type="entry name" value="FERRICHROME IRON RECEPTOR-RELATED"/>
    <property type="match status" value="1"/>
</dbReference>
<gene>
    <name evidence="16" type="ORF">H7F51_15085</name>
</gene>
<keyword evidence="16" id="KW-0675">Receptor</keyword>
<evidence type="ECO:0000256" key="5">
    <source>
        <dbReference type="ARBA" id="ARBA00022692"/>
    </source>
</evidence>
<keyword evidence="8 12" id="KW-0798">TonB box</keyword>
<evidence type="ECO:0000259" key="14">
    <source>
        <dbReference type="Pfam" id="PF00593"/>
    </source>
</evidence>
<dbReference type="PROSITE" id="PS51257">
    <property type="entry name" value="PROKAR_LIPOPROTEIN"/>
    <property type="match status" value="1"/>
</dbReference>
<comment type="similarity">
    <text evidence="11 12">Belongs to the TonB-dependent receptor family.</text>
</comment>
<sequence length="827" mass="88579">MKINARNPFVSLAAVSCVLAAQAVPAMAQEAPANVAAEEEQAPGEIIVTAQKRAERLQSVPVSVQAVEAKTLANLAIATPKDFGQISPTLNFQAADEARLFNFSIRGIGTESFSVGVEPSVSSIVDGVVYTRVGSLFDGLSDIERVEVLNGPQGTLQGKNASAGAVVIVTKGPARDRFQGHAEVGLAENGEYTGNLMVTGPISDKVAFRLNGYYRHEDGIVINVANGKPVNNVESYGFRGKLLFEPSDGVTFTLAGDWSYRKADCCGEPIRIPAASGNVTAAFTGTPVGPLNRYVNFDTVQEGYQKNRGVSLTGDIELGDFTLTSITAYRQYRDFAIRDRDGTNAPFAGVTPTELFRATNPGITAAQALTLMDNLLLNPLSFSCRMTSRSSTEPVCGESQSLEKSETFSQEIRLASPTGGFADYILGAFYYDAKTERDLTIAGVRSNIAGNVSYPTPTTLTINRDTAYVLADTITKVRSINSALFANLNLHPTSQLTFTGGVRYVHDALHFDHKKVTGPNGDHIGSPIDVNPAGQVAPGANAGTPQFNSYREFSNNAWLGRVSAKYEFSRDLMAYVSWAHGYKGPAVDADIYVSAAGFAASPVAPETSNSWEVGFKSQFLDRRVTVNVTGYKTTFSGYQTTSQGTDGSGAPVLQSAGKLFTKGVEGEIVVRPTGRLRLSGNFLFADNKFGDLFLTSTLNIKGGDPLNAPETKWGLTGSYDLPVGDWNVNLSGNYTWTGRTLFTNLNDAANPNSPWIRPAFGVANLALNLTAPDSKYKLSFYVKNLFNEHYVASLRRISGSVGGAGAIAQALPRDFDRYVGGTLSVNF</sequence>
<keyword evidence="10 11" id="KW-0998">Cell outer membrane</keyword>
<feature type="signal peptide" evidence="13">
    <location>
        <begin position="1"/>
        <end position="28"/>
    </location>
</feature>
<proteinExistence type="inferred from homology"/>
<evidence type="ECO:0000256" key="13">
    <source>
        <dbReference type="SAM" id="SignalP"/>
    </source>
</evidence>
<dbReference type="PANTHER" id="PTHR32552:SF81">
    <property type="entry name" value="TONB-DEPENDENT OUTER MEMBRANE RECEPTOR"/>
    <property type="match status" value="1"/>
</dbReference>
<evidence type="ECO:0000256" key="8">
    <source>
        <dbReference type="ARBA" id="ARBA00023077"/>
    </source>
</evidence>
<dbReference type="InterPro" id="IPR039426">
    <property type="entry name" value="TonB-dep_rcpt-like"/>
</dbReference>
<organism evidence="16 17">
    <name type="scientific">Novosphingobium flavum</name>
    <dbReference type="NCBI Taxonomy" id="1778672"/>
    <lineage>
        <taxon>Bacteria</taxon>
        <taxon>Pseudomonadati</taxon>
        <taxon>Pseudomonadota</taxon>
        <taxon>Alphaproteobacteria</taxon>
        <taxon>Sphingomonadales</taxon>
        <taxon>Sphingomonadaceae</taxon>
        <taxon>Novosphingobium</taxon>
    </lineage>
</organism>
<accession>A0A7X1FTS5</accession>
<dbReference type="EMBL" id="JACLAW010000012">
    <property type="protein sequence ID" value="MBC2666841.1"/>
    <property type="molecule type" value="Genomic_DNA"/>
</dbReference>
<dbReference type="Pfam" id="PF07715">
    <property type="entry name" value="Plug"/>
    <property type="match status" value="1"/>
</dbReference>
<dbReference type="InterPro" id="IPR000531">
    <property type="entry name" value="Beta-barrel_TonB"/>
</dbReference>
<evidence type="ECO:0000256" key="12">
    <source>
        <dbReference type="RuleBase" id="RU003357"/>
    </source>
</evidence>
<feature type="chain" id="PRO_5030820096" evidence="13">
    <location>
        <begin position="29"/>
        <end position="827"/>
    </location>
</feature>
<evidence type="ECO:0000313" key="17">
    <source>
        <dbReference type="Proteomes" id="UP000566813"/>
    </source>
</evidence>
<dbReference type="Proteomes" id="UP000566813">
    <property type="component" value="Unassembled WGS sequence"/>
</dbReference>
<keyword evidence="3 11" id="KW-1134">Transmembrane beta strand</keyword>
<name>A0A7X1FTS5_9SPHN</name>
<dbReference type="SUPFAM" id="SSF56935">
    <property type="entry name" value="Porins"/>
    <property type="match status" value="1"/>
</dbReference>
<evidence type="ECO:0000259" key="15">
    <source>
        <dbReference type="Pfam" id="PF07715"/>
    </source>
</evidence>
<dbReference type="Gene3D" id="2.40.170.20">
    <property type="entry name" value="TonB-dependent receptor, beta-barrel domain"/>
    <property type="match status" value="2"/>
</dbReference>
<dbReference type="PROSITE" id="PS52016">
    <property type="entry name" value="TONB_DEPENDENT_REC_3"/>
    <property type="match status" value="1"/>
</dbReference>
<evidence type="ECO:0000313" key="16">
    <source>
        <dbReference type="EMBL" id="MBC2666841.1"/>
    </source>
</evidence>
<keyword evidence="6" id="KW-0408">Iron</keyword>
<keyword evidence="17" id="KW-1185">Reference proteome</keyword>
<evidence type="ECO:0000256" key="3">
    <source>
        <dbReference type="ARBA" id="ARBA00022452"/>
    </source>
</evidence>
<evidence type="ECO:0000256" key="11">
    <source>
        <dbReference type="PROSITE-ProRule" id="PRU01360"/>
    </source>
</evidence>
<comment type="subcellular location">
    <subcellularLocation>
        <location evidence="1 11">Cell outer membrane</location>
        <topology evidence="1 11">Multi-pass membrane protein</topology>
    </subcellularLocation>
</comment>
<dbReference type="RefSeq" id="WP_185665136.1">
    <property type="nucleotide sequence ID" value="NZ_JACLAW010000012.1"/>
</dbReference>
<keyword evidence="2 11" id="KW-0813">Transport</keyword>
<dbReference type="GO" id="GO:0006826">
    <property type="term" value="P:iron ion transport"/>
    <property type="evidence" value="ECO:0007669"/>
    <property type="project" value="UniProtKB-KW"/>
</dbReference>
<evidence type="ECO:0000256" key="10">
    <source>
        <dbReference type="ARBA" id="ARBA00023237"/>
    </source>
</evidence>
<evidence type="ECO:0000256" key="7">
    <source>
        <dbReference type="ARBA" id="ARBA00023065"/>
    </source>
</evidence>
<protein>
    <submittedName>
        <fullName evidence="16">TonB-dependent receptor</fullName>
    </submittedName>
</protein>
<keyword evidence="7" id="KW-0406">Ion transport</keyword>
<dbReference type="Pfam" id="PF00593">
    <property type="entry name" value="TonB_dep_Rec_b-barrel"/>
    <property type="match status" value="1"/>
</dbReference>